<dbReference type="InterPro" id="IPR019383">
    <property type="entry name" value="Golgin_A_7/ERF4"/>
</dbReference>
<reference evidence="9 10" key="1">
    <citation type="submission" date="2018-11" db="EMBL/GenBank/DDBJ databases">
        <title>Genome sequence of Apiotrichum porosum DSM 27194.</title>
        <authorList>
            <person name="Aliyu H."/>
            <person name="Gorte O."/>
            <person name="Ochsenreither K."/>
        </authorList>
    </citation>
    <scope>NUCLEOTIDE SEQUENCE [LARGE SCALE GENOMIC DNA]</scope>
    <source>
        <strain evidence="9 10">DSM 27194</strain>
    </source>
</reference>
<dbReference type="GO" id="GO:0005789">
    <property type="term" value="C:endoplasmic reticulum membrane"/>
    <property type="evidence" value="ECO:0007669"/>
    <property type="project" value="UniProtKB-SubCell"/>
</dbReference>
<sequence>MTSPPSSHPFLRPAVAVASAASGSLDGQQRRASYGFTGAYQSMLTPVTGSEDTSFARPTSPASAAATSSRGPSPRPPSTTRTPFDTTMNGSAEPFADPSESPRKLSRWEEKVQGDLAGWRGGEGVPQAGVPNETYYGQPPTGVVGRDLPKEIVRIERDWSLGDICQFATAFPLELESRLSPASFQLFVEAINDPLREAYSTSGAVIDNIIAIVTWWTSLIWRTSHFEKELQRAEEVIRMANETTFNRVGLNILSPREVALQYLEIEYY</sequence>
<evidence type="ECO:0000256" key="2">
    <source>
        <dbReference type="ARBA" id="ARBA00007732"/>
    </source>
</evidence>
<dbReference type="EMBL" id="RSCE01000002">
    <property type="protein sequence ID" value="RSH85810.1"/>
    <property type="molecule type" value="Genomic_DNA"/>
</dbReference>
<evidence type="ECO:0000256" key="4">
    <source>
        <dbReference type="ARBA" id="ARBA00018463"/>
    </source>
</evidence>
<name>A0A427Y403_9TREE</name>
<dbReference type="GO" id="GO:0006612">
    <property type="term" value="P:protein targeting to membrane"/>
    <property type="evidence" value="ECO:0007669"/>
    <property type="project" value="TreeGrafter"/>
</dbReference>
<dbReference type="PANTHER" id="PTHR13254">
    <property type="entry name" value="GOLGI AUTOANTIGEN, GOLGIN SUBFAMILY A, 7"/>
    <property type="match status" value="1"/>
</dbReference>
<keyword evidence="5" id="KW-0256">Endoplasmic reticulum</keyword>
<comment type="subcellular location">
    <subcellularLocation>
        <location evidence="1">Endoplasmic reticulum membrane</location>
        <topology evidence="1">Peripheral membrane protein</topology>
    </subcellularLocation>
</comment>
<evidence type="ECO:0000256" key="6">
    <source>
        <dbReference type="ARBA" id="ARBA00023136"/>
    </source>
</evidence>
<comment type="subunit">
    <text evidence="3">Interacts with ERF2.</text>
</comment>
<protein>
    <recommendedName>
        <fullName evidence="4">Ras modification protein ERF4</fullName>
    </recommendedName>
</protein>
<evidence type="ECO:0000313" key="9">
    <source>
        <dbReference type="EMBL" id="RSH85810.1"/>
    </source>
</evidence>
<feature type="region of interest" description="Disordered" evidence="7">
    <location>
        <begin position="46"/>
        <end position="142"/>
    </location>
</feature>
<comment type="similarity">
    <text evidence="2">Belongs to the ERF4 family.</text>
</comment>
<feature type="compositionally biased region" description="Low complexity" evidence="7">
    <location>
        <begin position="53"/>
        <end position="87"/>
    </location>
</feature>
<dbReference type="PANTHER" id="PTHR13254:SF0">
    <property type="entry name" value="GOLGIN SUBFAMILY A MEMBER 7_ERF4 DOMAIN-CONTAINING PROTEIN"/>
    <property type="match status" value="1"/>
</dbReference>
<accession>A0A427Y403</accession>
<dbReference type="OrthoDB" id="2190159at2759"/>
<evidence type="ECO:0000256" key="3">
    <source>
        <dbReference type="ARBA" id="ARBA00011396"/>
    </source>
</evidence>
<dbReference type="Proteomes" id="UP000279236">
    <property type="component" value="Unassembled WGS sequence"/>
</dbReference>
<dbReference type="GO" id="GO:0031211">
    <property type="term" value="C:endoplasmic reticulum palmitoyltransferase complex"/>
    <property type="evidence" value="ECO:0007669"/>
    <property type="project" value="TreeGrafter"/>
</dbReference>
<dbReference type="AlphaFoldDB" id="A0A427Y403"/>
<evidence type="ECO:0000313" key="10">
    <source>
        <dbReference type="Proteomes" id="UP000279236"/>
    </source>
</evidence>
<gene>
    <name evidence="9" type="ORF">EHS24_003990</name>
</gene>
<keyword evidence="10" id="KW-1185">Reference proteome</keyword>
<dbReference type="RefSeq" id="XP_028478595.1">
    <property type="nucleotide sequence ID" value="XM_028619623.1"/>
</dbReference>
<comment type="caution">
    <text evidence="9">The sequence shown here is derived from an EMBL/GenBank/DDBJ whole genome shotgun (WGS) entry which is preliminary data.</text>
</comment>
<dbReference type="STRING" id="105984.A0A427Y403"/>
<evidence type="ECO:0000256" key="7">
    <source>
        <dbReference type="SAM" id="MobiDB-lite"/>
    </source>
</evidence>
<evidence type="ECO:0000256" key="5">
    <source>
        <dbReference type="ARBA" id="ARBA00022824"/>
    </source>
</evidence>
<organism evidence="9 10">
    <name type="scientific">Apiotrichum porosum</name>
    <dbReference type="NCBI Taxonomy" id="105984"/>
    <lineage>
        <taxon>Eukaryota</taxon>
        <taxon>Fungi</taxon>
        <taxon>Dikarya</taxon>
        <taxon>Basidiomycota</taxon>
        <taxon>Agaricomycotina</taxon>
        <taxon>Tremellomycetes</taxon>
        <taxon>Trichosporonales</taxon>
        <taxon>Trichosporonaceae</taxon>
        <taxon>Apiotrichum</taxon>
    </lineage>
</organism>
<dbReference type="GeneID" id="39588533"/>
<feature type="compositionally biased region" description="Basic and acidic residues" evidence="7">
    <location>
        <begin position="100"/>
        <end position="113"/>
    </location>
</feature>
<evidence type="ECO:0000256" key="1">
    <source>
        <dbReference type="ARBA" id="ARBA00004406"/>
    </source>
</evidence>
<proteinExistence type="inferred from homology"/>
<dbReference type="Pfam" id="PF10256">
    <property type="entry name" value="Erf4"/>
    <property type="match status" value="1"/>
</dbReference>
<evidence type="ECO:0000259" key="8">
    <source>
        <dbReference type="Pfam" id="PF10256"/>
    </source>
</evidence>
<dbReference type="InterPro" id="IPR051371">
    <property type="entry name" value="Ras_palmitoyltransferase"/>
</dbReference>
<feature type="domain" description="Golgin subfamily A member 7/ERF4" evidence="8">
    <location>
        <begin position="152"/>
        <end position="264"/>
    </location>
</feature>
<keyword evidence="6" id="KW-0472">Membrane</keyword>